<dbReference type="Gene3D" id="3.40.50.620">
    <property type="entry name" value="HUPs"/>
    <property type="match status" value="1"/>
</dbReference>
<dbReference type="Proteomes" id="UP000198323">
    <property type="component" value="Unassembled WGS sequence"/>
</dbReference>
<dbReference type="PANTHER" id="PTHR11766">
    <property type="entry name" value="TYROSYL-TRNA SYNTHETASE"/>
    <property type="match status" value="1"/>
</dbReference>
<dbReference type="AlphaFoldDB" id="A0A226MTU8"/>
<dbReference type="CDD" id="cd00805">
    <property type="entry name" value="TyrRS_core"/>
    <property type="match status" value="1"/>
</dbReference>
<evidence type="ECO:0000256" key="5">
    <source>
        <dbReference type="ARBA" id="ARBA00022598"/>
    </source>
</evidence>
<evidence type="ECO:0000256" key="9">
    <source>
        <dbReference type="ARBA" id="ARBA00022917"/>
    </source>
</evidence>
<dbReference type="InterPro" id="IPR014729">
    <property type="entry name" value="Rossmann-like_a/b/a_fold"/>
</dbReference>
<dbReference type="GO" id="GO:0005524">
    <property type="term" value="F:ATP binding"/>
    <property type="evidence" value="ECO:0007669"/>
    <property type="project" value="UniProtKB-KW"/>
</dbReference>
<dbReference type="PRINTS" id="PR01040">
    <property type="entry name" value="TRNASYNTHTYR"/>
</dbReference>
<protein>
    <recommendedName>
        <fullName evidence="15">Tyrosine--tRNA ligase</fullName>
        <ecNumber evidence="15">6.1.1.1</ecNumber>
    </recommendedName>
    <alternativeName>
        <fullName evidence="15">Tyrosyl-tRNA synthetase</fullName>
    </alternativeName>
</protein>
<sequence>MALWLPQYCDCSPTVEDDEHRELSAGSQQLLQTYSHEIELACQKEKEARQLRLQRGCGRALRSGGVAALGPAPHKMAARTLWRRWCRAAGLCVALRRCRLPGSRHVHERPRRARGCKGLLAAQCERGLFQEVFPAQGADEELEALLEPGRPPVAVYCGFDPTADSLHVGHLPAVMALLHFQRAGHTVLAVVGGATARLGDPSGRERAREPLEAERVRAHARGLREGLGRLLENHRELFWPAGEGRPLGRAELLDNARWLGREPLLDFLCGAGGRLRMGTLLSRQACQARLRSADGMSLAEFLYPALQAYDFLHLYRHHGCRVQLGGADQMGNIMSGYELVTKMTGTDVFGITVPLITSTTGDKLGKTAGNAVWLNRDKTSPFELYQFFVRQQDDIVEKYLKLFTFLPLEEIDHIMEMHAKEPEKWGPQKRLAAEVTKLVHGREGLESAKRCTKALYHSSIEALEAMSDQELQELFRQAPSAELMLEPGMTLLDLCRKANAIPDGSSGYQKITNGGVSVNGIRVTNPETVLILGQHILKNGVSLLRIGKKNYYIIKWLQL</sequence>
<accession>A0A226MTU8</accession>
<comment type="subunit">
    <text evidence="4">Homodimer.</text>
</comment>
<keyword evidence="6 15" id="KW-0547">Nucleotide-binding</keyword>
<dbReference type="GO" id="GO:0006437">
    <property type="term" value="P:tyrosyl-tRNA aminoacylation"/>
    <property type="evidence" value="ECO:0007669"/>
    <property type="project" value="InterPro"/>
</dbReference>
<reference evidence="17 18" key="1">
    <citation type="submission" date="2016-07" db="EMBL/GenBank/DDBJ databases">
        <title>Disparate Historic Effective Population Sizes Predicted by Modern Levels of Genome Diversity for the Scaled Quail (Callipepla squamata) and the Northern Bobwhite (Colinus virginianus): Inferences from First and Second Generation Draft Genome Assemblies for Sympatric New World Quail.</title>
        <authorList>
            <person name="Oldeschulte D.L."/>
            <person name="Halley Y.A."/>
            <person name="Bhattarai E.K."/>
            <person name="Brashear W.A."/>
            <person name="Hill J."/>
            <person name="Metz R.P."/>
            <person name="Johnson C.D."/>
            <person name="Rollins D."/>
            <person name="Peterson M.J."/>
            <person name="Bickhart D.M."/>
            <person name="Decker J.E."/>
            <person name="Seabury C.M."/>
        </authorList>
    </citation>
    <scope>NUCLEOTIDE SEQUENCE [LARGE SCALE GENOMIC DNA]</scope>
    <source>
        <strain evidence="17 18">Texas</strain>
        <tissue evidence="17">Leg muscle</tissue>
    </source>
</reference>
<dbReference type="InterPro" id="IPR002307">
    <property type="entry name" value="Tyr-tRNA-ligase"/>
</dbReference>
<keyword evidence="12 15" id="KW-0030">Aminoacyl-tRNA synthetase</keyword>
<evidence type="ECO:0000256" key="15">
    <source>
        <dbReference type="RuleBase" id="RU361234"/>
    </source>
</evidence>
<dbReference type="Gene3D" id="1.10.240.10">
    <property type="entry name" value="Tyrosyl-Transfer RNA Synthetase"/>
    <property type="match status" value="1"/>
</dbReference>
<dbReference type="PROSITE" id="PS00178">
    <property type="entry name" value="AA_TRNA_LIGASE_I"/>
    <property type="match status" value="1"/>
</dbReference>
<evidence type="ECO:0000313" key="18">
    <source>
        <dbReference type="Proteomes" id="UP000198323"/>
    </source>
</evidence>
<feature type="domain" description="Tyrosine--tRNA ligase SYY-like C-terminal" evidence="16">
    <location>
        <begin position="470"/>
        <end position="554"/>
    </location>
</feature>
<comment type="similarity">
    <text evidence="3 15">Belongs to the class-I aminoacyl-tRNA synthetase family.</text>
</comment>
<dbReference type="GO" id="GO:0004831">
    <property type="term" value="F:tyrosine-tRNA ligase activity"/>
    <property type="evidence" value="ECO:0007669"/>
    <property type="project" value="UniProtKB-EC"/>
</dbReference>
<dbReference type="FunFam" id="3.40.50.620:FF:000107">
    <property type="entry name" value="Tyrosine--tRNA ligase"/>
    <property type="match status" value="1"/>
</dbReference>
<evidence type="ECO:0000256" key="11">
    <source>
        <dbReference type="ARBA" id="ARBA00023128"/>
    </source>
</evidence>
<evidence type="ECO:0000256" key="6">
    <source>
        <dbReference type="ARBA" id="ARBA00022741"/>
    </source>
</evidence>
<dbReference type="SUPFAM" id="SSF52374">
    <property type="entry name" value="Nucleotidylyl transferase"/>
    <property type="match status" value="1"/>
</dbReference>
<keyword evidence="11" id="KW-0496">Mitochondrion</keyword>
<evidence type="ECO:0000256" key="7">
    <source>
        <dbReference type="ARBA" id="ARBA00022840"/>
    </source>
</evidence>
<comment type="catalytic activity">
    <reaction evidence="13 15">
        <text>tRNA(Tyr) + L-tyrosine + ATP = L-tyrosyl-tRNA(Tyr) + AMP + diphosphate + H(+)</text>
        <dbReference type="Rhea" id="RHEA:10220"/>
        <dbReference type="Rhea" id="RHEA-COMP:9706"/>
        <dbReference type="Rhea" id="RHEA-COMP:9707"/>
        <dbReference type="ChEBI" id="CHEBI:15378"/>
        <dbReference type="ChEBI" id="CHEBI:30616"/>
        <dbReference type="ChEBI" id="CHEBI:33019"/>
        <dbReference type="ChEBI" id="CHEBI:58315"/>
        <dbReference type="ChEBI" id="CHEBI:78442"/>
        <dbReference type="ChEBI" id="CHEBI:78536"/>
        <dbReference type="ChEBI" id="CHEBI:456215"/>
        <dbReference type="EC" id="6.1.1.1"/>
    </reaction>
</comment>
<dbReference type="InterPro" id="IPR036986">
    <property type="entry name" value="S4_RNA-bd_sf"/>
</dbReference>
<dbReference type="GO" id="GO:0003723">
    <property type="term" value="F:RNA binding"/>
    <property type="evidence" value="ECO:0007669"/>
    <property type="project" value="UniProtKB-KW"/>
</dbReference>
<dbReference type="GO" id="GO:0005829">
    <property type="term" value="C:cytosol"/>
    <property type="evidence" value="ECO:0007669"/>
    <property type="project" value="TreeGrafter"/>
</dbReference>
<dbReference type="GO" id="GO:0005759">
    <property type="term" value="C:mitochondrial matrix"/>
    <property type="evidence" value="ECO:0007669"/>
    <property type="project" value="UniProtKB-SubCell"/>
</dbReference>
<evidence type="ECO:0000256" key="3">
    <source>
        <dbReference type="ARBA" id="ARBA00005594"/>
    </source>
</evidence>
<evidence type="ECO:0000256" key="13">
    <source>
        <dbReference type="ARBA" id="ARBA00048248"/>
    </source>
</evidence>
<dbReference type="FunFam" id="3.10.290.10:FF:000017">
    <property type="entry name" value="Tyrosine--tRNA ligase"/>
    <property type="match status" value="1"/>
</dbReference>
<comment type="subcellular location">
    <subcellularLocation>
        <location evidence="2">Mitochondrion matrix</location>
    </subcellularLocation>
</comment>
<evidence type="ECO:0000256" key="8">
    <source>
        <dbReference type="ARBA" id="ARBA00022884"/>
    </source>
</evidence>
<dbReference type="OrthoDB" id="337870at2759"/>
<comment type="function">
    <text evidence="1">Catalyzes the attachment of tyrosine to tRNA(Tyr) in a two-step reaction: tyrosine is first activated by ATP to form Tyr-AMP and then transferred to the acceptor end of tRNA(Tyr).</text>
</comment>
<evidence type="ECO:0000256" key="1">
    <source>
        <dbReference type="ARBA" id="ARBA00002025"/>
    </source>
</evidence>
<dbReference type="PROSITE" id="PS50889">
    <property type="entry name" value="S4"/>
    <property type="match status" value="1"/>
</dbReference>
<name>A0A226MTU8_CALSU</name>
<keyword evidence="10" id="KW-0809">Transit peptide</keyword>
<comment type="caution">
    <text evidence="17">The sequence shown here is derived from an EMBL/GenBank/DDBJ whole genome shotgun (WGS) entry which is preliminary data.</text>
</comment>
<keyword evidence="18" id="KW-1185">Reference proteome</keyword>
<keyword evidence="8 14" id="KW-0694">RNA-binding</keyword>
<dbReference type="Pfam" id="PF00579">
    <property type="entry name" value="tRNA-synt_1b"/>
    <property type="match status" value="1"/>
</dbReference>
<dbReference type="SUPFAM" id="SSF55174">
    <property type="entry name" value="Alpha-L RNA-binding motif"/>
    <property type="match status" value="1"/>
</dbReference>
<gene>
    <name evidence="17" type="ORF">ASZ78_012877</name>
</gene>
<dbReference type="InterPro" id="IPR054608">
    <property type="entry name" value="SYY-like_C"/>
</dbReference>
<proteinExistence type="inferred from homology"/>
<dbReference type="STRING" id="9009.A0A226MTU8"/>
<keyword evidence="9 15" id="KW-0648">Protein biosynthesis</keyword>
<dbReference type="InterPro" id="IPR001412">
    <property type="entry name" value="aa-tRNA-synth_I_CS"/>
</dbReference>
<organism evidence="17 18">
    <name type="scientific">Callipepla squamata</name>
    <name type="common">Scaled quail</name>
    <dbReference type="NCBI Taxonomy" id="9009"/>
    <lineage>
        <taxon>Eukaryota</taxon>
        <taxon>Metazoa</taxon>
        <taxon>Chordata</taxon>
        <taxon>Craniata</taxon>
        <taxon>Vertebrata</taxon>
        <taxon>Euteleostomi</taxon>
        <taxon>Archelosauria</taxon>
        <taxon>Archosauria</taxon>
        <taxon>Dinosauria</taxon>
        <taxon>Saurischia</taxon>
        <taxon>Theropoda</taxon>
        <taxon>Coelurosauria</taxon>
        <taxon>Aves</taxon>
        <taxon>Neognathae</taxon>
        <taxon>Galloanserae</taxon>
        <taxon>Galliformes</taxon>
        <taxon>Odontophoridae</taxon>
        <taxon>Callipepla</taxon>
    </lineage>
</organism>
<dbReference type="Pfam" id="PF22421">
    <property type="entry name" value="SYY_C-terminal"/>
    <property type="match status" value="1"/>
</dbReference>
<dbReference type="NCBIfam" id="TIGR00234">
    <property type="entry name" value="tyrS"/>
    <property type="match status" value="1"/>
</dbReference>
<evidence type="ECO:0000313" key="17">
    <source>
        <dbReference type="EMBL" id="OXB58439.1"/>
    </source>
</evidence>
<dbReference type="InterPro" id="IPR024088">
    <property type="entry name" value="Tyr-tRNA-ligase_bac-type"/>
</dbReference>
<dbReference type="PANTHER" id="PTHR11766:SF0">
    <property type="entry name" value="TYROSINE--TRNA LIGASE, MITOCHONDRIAL"/>
    <property type="match status" value="1"/>
</dbReference>
<evidence type="ECO:0000256" key="4">
    <source>
        <dbReference type="ARBA" id="ARBA00011738"/>
    </source>
</evidence>
<evidence type="ECO:0000259" key="16">
    <source>
        <dbReference type="Pfam" id="PF22421"/>
    </source>
</evidence>
<dbReference type="InterPro" id="IPR002305">
    <property type="entry name" value="aa-tRNA-synth_Ic"/>
</dbReference>
<keyword evidence="5 15" id="KW-0436">Ligase</keyword>
<evidence type="ECO:0000256" key="12">
    <source>
        <dbReference type="ARBA" id="ARBA00023146"/>
    </source>
</evidence>
<dbReference type="EC" id="6.1.1.1" evidence="15"/>
<evidence type="ECO:0000256" key="10">
    <source>
        <dbReference type="ARBA" id="ARBA00022946"/>
    </source>
</evidence>
<keyword evidence="7 15" id="KW-0067">ATP-binding</keyword>
<evidence type="ECO:0000256" key="14">
    <source>
        <dbReference type="PROSITE-ProRule" id="PRU00182"/>
    </source>
</evidence>
<dbReference type="Gene3D" id="3.10.290.10">
    <property type="entry name" value="RNA-binding S4 domain"/>
    <property type="match status" value="1"/>
</dbReference>
<dbReference type="EMBL" id="MCFN01000467">
    <property type="protein sequence ID" value="OXB58439.1"/>
    <property type="molecule type" value="Genomic_DNA"/>
</dbReference>
<evidence type="ECO:0000256" key="2">
    <source>
        <dbReference type="ARBA" id="ARBA00004305"/>
    </source>
</evidence>
<dbReference type="FunFam" id="1.10.240.10:FF:000001">
    <property type="entry name" value="Tyrosine--tRNA ligase"/>
    <property type="match status" value="1"/>
</dbReference>